<proteinExistence type="predicted"/>
<keyword evidence="1" id="KW-0863">Zinc-finger</keyword>
<dbReference type="EMBL" id="LNIX01000001">
    <property type="protein sequence ID" value="OXA64118.1"/>
    <property type="molecule type" value="Genomic_DNA"/>
</dbReference>
<comment type="caution">
    <text evidence="4">The sequence shown here is derived from an EMBL/GenBank/DDBJ whole genome shotgun (WGS) entry which is preliminary data.</text>
</comment>
<organism evidence="4 5">
    <name type="scientific">Folsomia candida</name>
    <name type="common">Springtail</name>
    <dbReference type="NCBI Taxonomy" id="158441"/>
    <lineage>
        <taxon>Eukaryota</taxon>
        <taxon>Metazoa</taxon>
        <taxon>Ecdysozoa</taxon>
        <taxon>Arthropoda</taxon>
        <taxon>Hexapoda</taxon>
        <taxon>Collembola</taxon>
        <taxon>Entomobryomorpha</taxon>
        <taxon>Isotomoidea</taxon>
        <taxon>Isotomidae</taxon>
        <taxon>Proisotominae</taxon>
        <taxon>Folsomia</taxon>
    </lineage>
</organism>
<accession>A0A226F3R5</accession>
<feature type="compositionally biased region" description="Acidic residues" evidence="2">
    <location>
        <begin position="1"/>
        <end position="13"/>
    </location>
</feature>
<gene>
    <name evidence="4" type="ORF">Fcan01_00287</name>
</gene>
<protein>
    <recommendedName>
        <fullName evidence="3">CCHC-type domain-containing protein</fullName>
    </recommendedName>
</protein>
<dbReference type="GO" id="GO:0008270">
    <property type="term" value="F:zinc ion binding"/>
    <property type="evidence" value="ECO:0007669"/>
    <property type="project" value="UniProtKB-KW"/>
</dbReference>
<dbReference type="AlphaFoldDB" id="A0A226F3R5"/>
<evidence type="ECO:0000256" key="2">
    <source>
        <dbReference type="SAM" id="MobiDB-lite"/>
    </source>
</evidence>
<dbReference type="InterPro" id="IPR001878">
    <property type="entry name" value="Znf_CCHC"/>
</dbReference>
<reference evidence="4 5" key="1">
    <citation type="submission" date="2015-12" db="EMBL/GenBank/DDBJ databases">
        <title>The genome of Folsomia candida.</title>
        <authorList>
            <person name="Faddeeva A."/>
            <person name="Derks M.F."/>
            <person name="Anvar Y."/>
            <person name="Smit S."/>
            <person name="Van Straalen N."/>
            <person name="Roelofs D."/>
        </authorList>
    </citation>
    <scope>NUCLEOTIDE SEQUENCE [LARGE SCALE GENOMIC DNA]</scope>
    <source>
        <strain evidence="4 5">VU population</strain>
        <tissue evidence="4">Whole body</tissue>
    </source>
</reference>
<feature type="region of interest" description="Disordered" evidence="2">
    <location>
        <begin position="1"/>
        <end position="51"/>
    </location>
</feature>
<dbReference type="GO" id="GO:0003676">
    <property type="term" value="F:nucleic acid binding"/>
    <property type="evidence" value="ECO:0007669"/>
    <property type="project" value="InterPro"/>
</dbReference>
<dbReference type="SUPFAM" id="SSF57756">
    <property type="entry name" value="Retrovirus zinc finger-like domains"/>
    <property type="match status" value="1"/>
</dbReference>
<dbReference type="InterPro" id="IPR036875">
    <property type="entry name" value="Znf_CCHC_sf"/>
</dbReference>
<name>A0A226F3R5_FOLCA</name>
<dbReference type="Proteomes" id="UP000198287">
    <property type="component" value="Unassembled WGS sequence"/>
</dbReference>
<evidence type="ECO:0000259" key="3">
    <source>
        <dbReference type="PROSITE" id="PS50158"/>
    </source>
</evidence>
<keyword evidence="5" id="KW-1185">Reference proteome</keyword>
<evidence type="ECO:0000256" key="1">
    <source>
        <dbReference type="PROSITE-ProRule" id="PRU00047"/>
    </source>
</evidence>
<evidence type="ECO:0000313" key="4">
    <source>
        <dbReference type="EMBL" id="OXA64118.1"/>
    </source>
</evidence>
<feature type="compositionally biased region" description="Low complexity" evidence="2">
    <location>
        <begin position="39"/>
        <end position="51"/>
    </location>
</feature>
<evidence type="ECO:0000313" key="5">
    <source>
        <dbReference type="Proteomes" id="UP000198287"/>
    </source>
</evidence>
<feature type="domain" description="CCHC-type" evidence="3">
    <location>
        <begin position="173"/>
        <end position="188"/>
    </location>
</feature>
<keyword evidence="1" id="KW-0479">Metal-binding</keyword>
<dbReference type="PROSITE" id="PS50158">
    <property type="entry name" value="ZF_CCHC"/>
    <property type="match status" value="1"/>
</dbReference>
<sequence>MEDDDVLLLEEEEHILSPPQPDLTDKLQQLHVASPPSSPSNISPPVSPQNSVQPINVETIADQTTPQNLINNDDDFPPPVHSSWPDFSITIVNDQKSINPPVKKKYRSRLVPNRVRHDRPLPQPLMALRLGHPPFHTFRRVPQRHVPRNYPYSGRRTDLFRIFHPNGSNTPVCYFCRQSGHVQLHCPQNPQSLLFIPPCRLVPTISTTTPKRWRPSYLRSGICGDGIVARPPLITQRTPSNDCPTEPLPLSPPFVVVLPPSAQAELKRTSIQPYGCTHCGILVTTPTTPQKWPILPTSSSSSSGPLSAASSTHPLIPKITRRTCLRESWDPRRFLYEVSSPVPQRHNPPEDPDP</sequence>
<keyword evidence="1" id="KW-0862">Zinc</keyword>